<feature type="region of interest" description="Disordered" evidence="1">
    <location>
        <begin position="575"/>
        <end position="595"/>
    </location>
</feature>
<dbReference type="EMBL" id="QVXO01000013">
    <property type="protein sequence ID" value="RPJ91736.1"/>
    <property type="molecule type" value="Genomic_DNA"/>
</dbReference>
<reference evidence="2 3" key="1">
    <citation type="submission" date="2018-08" db="EMBL/GenBank/DDBJ databases">
        <title>Achromobacter xylosoxidans Genome sequencing and assembly.</title>
        <authorList>
            <person name="Wang R."/>
            <person name="Rensing C."/>
            <person name="Li Y."/>
        </authorList>
    </citation>
    <scope>NUCLEOTIDE SEQUENCE [LARGE SCALE GENOMIC DNA]</scope>
    <source>
        <strain evidence="2 3">GD003A</strain>
    </source>
</reference>
<evidence type="ECO:0000313" key="2">
    <source>
        <dbReference type="EMBL" id="RPJ91736.1"/>
    </source>
</evidence>
<evidence type="ECO:0000313" key="3">
    <source>
        <dbReference type="Proteomes" id="UP000285324"/>
    </source>
</evidence>
<gene>
    <name evidence="2" type="ORF">DY367_10905</name>
</gene>
<name>A0A424WEP3_ALCXX</name>
<proteinExistence type="predicted"/>
<dbReference type="OrthoDB" id="9148571at2"/>
<organism evidence="2 3">
    <name type="scientific">Alcaligenes xylosoxydans xylosoxydans</name>
    <name type="common">Achromobacter xylosoxidans</name>
    <dbReference type="NCBI Taxonomy" id="85698"/>
    <lineage>
        <taxon>Bacteria</taxon>
        <taxon>Pseudomonadati</taxon>
        <taxon>Pseudomonadota</taxon>
        <taxon>Betaproteobacteria</taxon>
        <taxon>Burkholderiales</taxon>
        <taxon>Alcaligenaceae</taxon>
        <taxon>Achromobacter</taxon>
    </lineage>
</organism>
<comment type="caution">
    <text evidence="2">The sequence shown here is derived from an EMBL/GenBank/DDBJ whole genome shotgun (WGS) entry which is preliminary data.</text>
</comment>
<sequence length="1549" mass="169265">MAKQTIVWTAIPNGRVPAGPDAGRLRISIVASPRLTPQAVNEQQLHAFADWVNWPRTLERVRFALNTGAAEIELEPQAQADAALWERLLPKTTPVAGFVFRDMSKVNLFSYSVAGVLGLARKHYGRLAVQATGTPPTLLPWRDAHPGLKDMLSDCGTRTAFISLGDRRVEMPLPGFDRFFDDGGDGAERVLRSQVYGPHSVYEGHAAAPGVNAEGNPQPGASFPLRALPTRWNDGGLAGPDQNLMKLWNSQAEYTLFQANRFYRRNPPTAQQRSIRRPDGANVPAPPAQPEMDFHAIVASYGDYPALLRQLGLVIDCLVPASSVLEQQLAAAPAAQGYFFLTLRWEDGHDAGDDACPATAWTGDAERFTTRPRNPADHERGMLKLRRADDSWNLYEPRTPFDVYQVDADGAALKTVDFVLSAQNLIAKSLALGADGAVTYTTGDKQGVAALRSGGLGVARRGRAWEVAQNAAAAALKNAALSGAPGSIVLYAEDLLRGYRVDAQPQAPGDPPKWRSLCQRAGTYRCTDGGAPLQLPDDEGYVKGASTSGGEDPDDQYLHESLFRWTGWSLVAPRPGRTLRDRVDPDSGVQGEAPEDVQDTAAEKGNGLAVSFAAAKGSLPRLRFGMPYRFRARLVDLAGNSLAHDDPSLERDDNATQPVVYWRFEPVDPPALVQRARLSEGESLERLVIRSNTGMDPATYLDSPDFKAARLEDASKDYTYTAINERHVVPPKASQLQCETHGLFDAMMGSPAGIKQAYEIAARDAGTLYDEGPGTDIELVTPQVLKAVATTEQVPPKEPSAEHPTGERLAAGQYVIHREAQVLTPYLPDPAAGGIALRAQPGHALPGVTGPKVLGPSAVIALTPAQELVLLVAHASKWPDTLGLRIVLEERRATLTDPPCSEDFLDDGLPSWDEAKRVLTFYLPKGRIARLRYSSFVNPGLANTFGIPAWANSEGERGTLRLSSVLGGCWMVTPYRSLVLVHATQQPICEPLLLMAEEPQRGPGDAHADLYARVRLHGPTTGKVEIEADWHEWVDDLQKPRPERQAGHGVLAEVPLSENYANLFTLSNAVKEQLNADGKLRARGDRHEFGDTRFRLIRYRLRAATRFREYLPPSLYAQADKVTRLGPVADGPLVETGADDDPGAPVLRRDGTAQNTIVRASAPPDAPVLTYVVPTFRWEETAGDGKLDVTRLGNGLRVWLERPWFSSGDGELLGVVIAGDGQNFTDITNPLTPLVTQWGLDPLWETAPPKHKARVSDFSARVTDEQVYLQEIPAKLVHVVGHRVRWSEERARWYCDIELDPGRTYMPFVRLALARYQPNAIGSAKLSRVVQAEFSQVLPRRRAVFEQKRGRLTFSLRGVVPKHGPMKFPLDSEYLNISFIPGIGQTAESGRNRVELVLQTRDPALDSDLAWSDAAVLASGLLDPSGPAPQPPGPIPGPILIDRMRELPILETATPTTLADLSRLGNVVVGPVVRFPPVLEGPLLGELLDPVIWSASVTLPDRGGKPARIAVREYERYYTDNAVPERRAGATQQRRVVEERLVYSAFFGL</sequence>
<evidence type="ECO:0000256" key="1">
    <source>
        <dbReference type="SAM" id="MobiDB-lite"/>
    </source>
</evidence>
<dbReference type="RefSeq" id="WP_118932516.1">
    <property type="nucleotide sequence ID" value="NZ_CP061008.1"/>
</dbReference>
<dbReference type="Proteomes" id="UP000285324">
    <property type="component" value="Unassembled WGS sequence"/>
</dbReference>
<accession>A0A424WEP3</accession>
<protein>
    <submittedName>
        <fullName evidence="2">Uncharacterized protein</fullName>
    </submittedName>
</protein>